<feature type="domain" description="Integrase catalytic" evidence="2">
    <location>
        <begin position="5"/>
        <end position="202"/>
    </location>
</feature>
<evidence type="ECO:0000313" key="4">
    <source>
        <dbReference type="Proteomes" id="UP000282125"/>
    </source>
</evidence>
<sequence>TGSSRGRRKVQWQVNLPPERQEAIERGRRWIYVAIDCATRCILSLRLVEAPNSEDATRALHDIFRDKTDVAKAAGCESTWHQHGGIGALVTDQGTAFTSGQFKGAVESLGGTRHLPPAGLPWLRGTIESLFKTFGHKLMPLLVGRTFFSSQERGDYPSEQPACLCDEDLIRVLLTFVVDIYHNEPHGSLKGATPNEAWKRLTAEYGVPPVPDGLTLCKAFGRPLQRKLRGDGVMFSGLTYSCDALREAFLHSPKREVEIRVDLQNMSWIAVKVGASWYPAIANQSGFENVTYAELTEATRFLRLRHGKTAELNAETIQRAISKIEEINRNALRLRGLTPFHVNDAEVERNQAALHFPIRADAERLSLTPKTKDPLKDGIFITRKLSSPTPQPESRPATPKDVSRTPRWRGKDDE</sequence>
<comment type="caution">
    <text evidence="3">The sequence shown here is derived from an EMBL/GenBank/DDBJ whole genome shotgun (WGS) entry which is preliminary data.</text>
</comment>
<proteinExistence type="predicted"/>
<dbReference type="InterPro" id="IPR036397">
    <property type="entry name" value="RNaseH_sf"/>
</dbReference>
<accession>A0A3P3CZJ1</accession>
<gene>
    <name evidence="3" type="ORF">EG244_20045</name>
</gene>
<dbReference type="InterPro" id="IPR012337">
    <property type="entry name" value="RNaseH-like_sf"/>
</dbReference>
<dbReference type="GO" id="GO:0003676">
    <property type="term" value="F:nucleic acid binding"/>
    <property type="evidence" value="ECO:0007669"/>
    <property type="project" value="InterPro"/>
</dbReference>
<dbReference type="OrthoDB" id="9814072at2"/>
<dbReference type="GO" id="GO:0015074">
    <property type="term" value="P:DNA integration"/>
    <property type="evidence" value="ECO:0007669"/>
    <property type="project" value="InterPro"/>
</dbReference>
<evidence type="ECO:0000259" key="2">
    <source>
        <dbReference type="PROSITE" id="PS50994"/>
    </source>
</evidence>
<organism evidence="3 4">
    <name type="scientific">Falsigemmobacter faecalis</name>
    <dbReference type="NCBI Taxonomy" id="2488730"/>
    <lineage>
        <taxon>Bacteria</taxon>
        <taxon>Pseudomonadati</taxon>
        <taxon>Pseudomonadota</taxon>
        <taxon>Alphaproteobacteria</taxon>
        <taxon>Rhodobacterales</taxon>
        <taxon>Paracoccaceae</taxon>
        <taxon>Falsigemmobacter</taxon>
    </lineage>
</organism>
<feature type="region of interest" description="Disordered" evidence="1">
    <location>
        <begin position="369"/>
        <end position="414"/>
    </location>
</feature>
<feature type="compositionally biased region" description="Basic and acidic residues" evidence="1">
    <location>
        <begin position="401"/>
        <end position="414"/>
    </location>
</feature>
<dbReference type="Gene3D" id="3.30.420.10">
    <property type="entry name" value="Ribonuclease H-like superfamily/Ribonuclease H"/>
    <property type="match status" value="1"/>
</dbReference>
<feature type="non-terminal residue" evidence="3">
    <location>
        <position position="1"/>
    </location>
</feature>
<evidence type="ECO:0000313" key="3">
    <source>
        <dbReference type="EMBL" id="RRH67579.1"/>
    </source>
</evidence>
<dbReference type="RefSeq" id="WP_148097654.1">
    <property type="nucleotide sequence ID" value="NZ_RRAZ01000082.1"/>
</dbReference>
<dbReference type="SUPFAM" id="SSF53098">
    <property type="entry name" value="Ribonuclease H-like"/>
    <property type="match status" value="1"/>
</dbReference>
<dbReference type="EMBL" id="RRAZ01000082">
    <property type="protein sequence ID" value="RRH67579.1"/>
    <property type="molecule type" value="Genomic_DNA"/>
</dbReference>
<name>A0A3P3CZJ1_9RHOB</name>
<dbReference type="Proteomes" id="UP000282125">
    <property type="component" value="Unassembled WGS sequence"/>
</dbReference>
<protein>
    <submittedName>
        <fullName evidence="3">Integrase</fullName>
    </submittedName>
</protein>
<evidence type="ECO:0000256" key="1">
    <source>
        <dbReference type="SAM" id="MobiDB-lite"/>
    </source>
</evidence>
<dbReference type="PROSITE" id="PS50994">
    <property type="entry name" value="INTEGRASE"/>
    <property type="match status" value="1"/>
</dbReference>
<dbReference type="InterPro" id="IPR001584">
    <property type="entry name" value="Integrase_cat-core"/>
</dbReference>
<dbReference type="AlphaFoldDB" id="A0A3P3CZJ1"/>
<reference evidence="3 4" key="1">
    <citation type="submission" date="2018-11" db="EMBL/GenBank/DDBJ databases">
        <title>Gemmobacter sp. nov., YIM 102744-1 draft genome.</title>
        <authorList>
            <person name="Li G."/>
            <person name="Jiang Y."/>
        </authorList>
    </citation>
    <scope>NUCLEOTIDE SEQUENCE [LARGE SCALE GENOMIC DNA]</scope>
    <source>
        <strain evidence="3 4">YIM 102744-1</strain>
    </source>
</reference>
<keyword evidence="4" id="KW-1185">Reference proteome</keyword>